<accession>A0A1Y1HYX7</accession>
<dbReference type="Pfam" id="PF04176">
    <property type="entry name" value="TIP41"/>
    <property type="match status" value="1"/>
</dbReference>
<sequence>MAHRPRHEDAIAPWSERNSTKPAPALPAVPGASYGATADTSPLKALVDAGGEELEEDRCGVRIAGWRIETQKRPILNAREIEIWEETLGTRHLPEMVFGGSWLELVHEETGVCLNFNALDALHGWCAEALPPVPIPAAKHWSKKSNPEAKIFLEYDYTFTTPYCGSLRRYPPGPTRPADPIGQNPRSKTDRNGTESLPPESPSSGAVDIKQSLEAGGTKAGSREGNTASSSEGGARPAVSKEGSSGGERSRPSEGASSALSVRWEPFEGSIDLELLMARDPILFYDEVVLYEDELADNGVTLLTAKVRVMPCCWFVLLRFWMRVDGARFRLRDARIYCPFQPKEGEKSICPVSVIREYTQREESFEALAQRGLGSETHNFADPNALTDKLKVVSTTTERLTF</sequence>
<dbReference type="GO" id="GO:0072542">
    <property type="term" value="F:protein phosphatase activator activity"/>
    <property type="evidence" value="ECO:0000318"/>
    <property type="project" value="GO_Central"/>
</dbReference>
<keyword evidence="4" id="KW-1185">Reference proteome</keyword>
<dbReference type="OrthoDB" id="10253878at2759"/>
<evidence type="ECO:0008006" key="5">
    <source>
        <dbReference type="Google" id="ProtNLM"/>
    </source>
</evidence>
<evidence type="ECO:0000256" key="2">
    <source>
        <dbReference type="SAM" id="MobiDB-lite"/>
    </source>
</evidence>
<dbReference type="Proteomes" id="UP000054558">
    <property type="component" value="Unassembled WGS sequence"/>
</dbReference>
<protein>
    <recommendedName>
        <fullName evidence="5">TIP41-like protein</fullName>
    </recommendedName>
</protein>
<dbReference type="InterPro" id="IPR007303">
    <property type="entry name" value="TIP41-like"/>
</dbReference>
<dbReference type="PANTHER" id="PTHR21021">
    <property type="entry name" value="GAF/PUTATIVE CYTOSKELETAL PROTEIN"/>
    <property type="match status" value="1"/>
</dbReference>
<organism evidence="3 4">
    <name type="scientific">Klebsormidium nitens</name>
    <name type="common">Green alga</name>
    <name type="synonym">Ulothrix nitens</name>
    <dbReference type="NCBI Taxonomy" id="105231"/>
    <lineage>
        <taxon>Eukaryota</taxon>
        <taxon>Viridiplantae</taxon>
        <taxon>Streptophyta</taxon>
        <taxon>Klebsormidiophyceae</taxon>
        <taxon>Klebsormidiales</taxon>
        <taxon>Klebsormidiaceae</taxon>
        <taxon>Klebsormidium</taxon>
    </lineage>
</organism>
<dbReference type="GO" id="GO:0031929">
    <property type="term" value="P:TOR signaling"/>
    <property type="evidence" value="ECO:0000318"/>
    <property type="project" value="GO_Central"/>
</dbReference>
<evidence type="ECO:0000313" key="3">
    <source>
        <dbReference type="EMBL" id="GAQ82141.1"/>
    </source>
</evidence>
<dbReference type="STRING" id="105231.A0A1Y1HYX7"/>
<feature type="region of interest" description="Disordered" evidence="2">
    <location>
        <begin position="168"/>
        <end position="259"/>
    </location>
</feature>
<evidence type="ECO:0000313" key="4">
    <source>
        <dbReference type="Proteomes" id="UP000054558"/>
    </source>
</evidence>
<dbReference type="InterPro" id="IPR051330">
    <property type="entry name" value="Phosphatase_reg/MetRdx"/>
</dbReference>
<gene>
    <name evidence="3" type="ORF">KFL_001010260</name>
</gene>
<comment type="similarity">
    <text evidence="1">Belongs to the TIP41 family.</text>
</comment>
<dbReference type="GO" id="GO:0005829">
    <property type="term" value="C:cytosol"/>
    <property type="evidence" value="ECO:0000318"/>
    <property type="project" value="GO_Central"/>
</dbReference>
<evidence type="ECO:0000256" key="1">
    <source>
        <dbReference type="ARBA" id="ARBA00006658"/>
    </source>
</evidence>
<feature type="compositionally biased region" description="Basic and acidic residues" evidence="2">
    <location>
        <begin position="1"/>
        <end position="10"/>
    </location>
</feature>
<reference evidence="3 4" key="1">
    <citation type="journal article" date="2014" name="Nat. Commun.">
        <title>Klebsormidium flaccidum genome reveals primary factors for plant terrestrial adaptation.</title>
        <authorList>
            <person name="Hori K."/>
            <person name="Maruyama F."/>
            <person name="Fujisawa T."/>
            <person name="Togashi T."/>
            <person name="Yamamoto N."/>
            <person name="Seo M."/>
            <person name="Sato S."/>
            <person name="Yamada T."/>
            <person name="Mori H."/>
            <person name="Tajima N."/>
            <person name="Moriyama T."/>
            <person name="Ikeuchi M."/>
            <person name="Watanabe M."/>
            <person name="Wada H."/>
            <person name="Kobayashi K."/>
            <person name="Saito M."/>
            <person name="Masuda T."/>
            <person name="Sasaki-Sekimoto Y."/>
            <person name="Mashiguchi K."/>
            <person name="Awai K."/>
            <person name="Shimojima M."/>
            <person name="Masuda S."/>
            <person name="Iwai M."/>
            <person name="Nobusawa T."/>
            <person name="Narise T."/>
            <person name="Kondo S."/>
            <person name="Saito H."/>
            <person name="Sato R."/>
            <person name="Murakawa M."/>
            <person name="Ihara Y."/>
            <person name="Oshima-Yamada Y."/>
            <person name="Ohtaka K."/>
            <person name="Satoh M."/>
            <person name="Sonobe K."/>
            <person name="Ishii M."/>
            <person name="Ohtani R."/>
            <person name="Kanamori-Sato M."/>
            <person name="Honoki R."/>
            <person name="Miyazaki D."/>
            <person name="Mochizuki H."/>
            <person name="Umetsu J."/>
            <person name="Higashi K."/>
            <person name="Shibata D."/>
            <person name="Kamiya Y."/>
            <person name="Sato N."/>
            <person name="Nakamura Y."/>
            <person name="Tabata S."/>
            <person name="Ida S."/>
            <person name="Kurokawa K."/>
            <person name="Ohta H."/>
        </authorList>
    </citation>
    <scope>NUCLEOTIDE SEQUENCE [LARGE SCALE GENOMIC DNA]</scope>
    <source>
        <strain evidence="3 4">NIES-2285</strain>
    </source>
</reference>
<feature type="region of interest" description="Disordered" evidence="2">
    <location>
        <begin position="1"/>
        <end position="35"/>
    </location>
</feature>
<dbReference type="EMBL" id="DF237050">
    <property type="protein sequence ID" value="GAQ82141.1"/>
    <property type="molecule type" value="Genomic_DNA"/>
</dbReference>
<dbReference type="AlphaFoldDB" id="A0A1Y1HYX7"/>
<dbReference type="OMA" id="DMILFED"/>
<proteinExistence type="inferred from homology"/>
<name>A0A1Y1HYX7_KLENI</name>
<dbReference type="PANTHER" id="PTHR21021:SF16">
    <property type="entry name" value="TIP41-LIKE PROTEIN"/>
    <property type="match status" value="1"/>
</dbReference>